<proteinExistence type="predicted"/>
<dbReference type="SUPFAM" id="SSF53098">
    <property type="entry name" value="Ribonuclease H-like"/>
    <property type="match status" value="1"/>
</dbReference>
<evidence type="ECO:0000313" key="3">
    <source>
        <dbReference type="Proteomes" id="UP000568751"/>
    </source>
</evidence>
<reference evidence="2 3" key="1">
    <citation type="submission" date="2020-05" db="EMBL/GenBank/DDBJ databases">
        <title>Horizontal transmission and recombination maintain forever young bacterial symbiont genomes.</title>
        <authorList>
            <person name="Russell S.L."/>
            <person name="Pepper-Tunick E."/>
            <person name="Svedberg J."/>
            <person name="Byrne A."/>
            <person name="Ruelas Castillo J."/>
            <person name="Vollmers C."/>
            <person name="Beinart R.A."/>
            <person name="Corbett-Detig R."/>
        </authorList>
    </citation>
    <scope>NUCLEOTIDE SEQUENCE [LARGE SCALE GENOMIC DNA]</scope>
    <source>
        <strain evidence="2">455</strain>
    </source>
</reference>
<dbReference type="Pfam" id="PF16473">
    <property type="entry name" value="Rv2179c-like"/>
    <property type="match status" value="1"/>
</dbReference>
<accession>A0A853F587</accession>
<dbReference type="EMBL" id="JACCHT010000013">
    <property type="protein sequence ID" value="NYT28678.1"/>
    <property type="molecule type" value="Genomic_DNA"/>
</dbReference>
<dbReference type="AlphaFoldDB" id="A0A853F587"/>
<gene>
    <name evidence="2" type="ORF">H0A76_13005</name>
</gene>
<sequence>MKNIAIVDIETSGFQNQGGLIVEIGIVGLNLETGEVTDEFDAIVKEDSFGEKHSKDPYGWVFQNSDLTYNDVLQSNNLTSMLSEIQEIFNKYSLGATAFNKQFDFGFLKSRGLQIKELPCIMLSATPVINLPPNPGFRDAKWPKVEEAWEHFFPNIKYEEAHRALDDAKHEALIAHELYKRGKFAV</sequence>
<name>A0A853F587_9GAMM</name>
<protein>
    <submittedName>
        <fullName evidence="2">3'-5' exoribonuclease</fullName>
    </submittedName>
</protein>
<feature type="domain" description="3'-5' exoribonuclease Rv2179c-like" evidence="1">
    <location>
        <begin position="5"/>
        <end position="108"/>
    </location>
</feature>
<dbReference type="InterPro" id="IPR033390">
    <property type="entry name" value="Rv2179c-like"/>
</dbReference>
<organism evidence="2 3">
    <name type="scientific">Candidatus Thiodubiliella endoseptemdiera</name>
    <dbReference type="NCBI Taxonomy" id="2738886"/>
    <lineage>
        <taxon>Bacteria</taxon>
        <taxon>Pseudomonadati</taxon>
        <taxon>Pseudomonadota</taxon>
        <taxon>Gammaproteobacteria</taxon>
        <taxon>Candidatus Pseudothioglobaceae</taxon>
        <taxon>Candidatus Thiodubiliella</taxon>
    </lineage>
</organism>
<dbReference type="GO" id="GO:0003676">
    <property type="term" value="F:nucleic acid binding"/>
    <property type="evidence" value="ECO:0007669"/>
    <property type="project" value="InterPro"/>
</dbReference>
<dbReference type="Proteomes" id="UP000568751">
    <property type="component" value="Unassembled WGS sequence"/>
</dbReference>
<dbReference type="InterPro" id="IPR036397">
    <property type="entry name" value="RNaseH_sf"/>
</dbReference>
<comment type="caution">
    <text evidence="2">The sequence shown here is derived from an EMBL/GenBank/DDBJ whole genome shotgun (WGS) entry which is preliminary data.</text>
</comment>
<evidence type="ECO:0000259" key="1">
    <source>
        <dbReference type="Pfam" id="PF16473"/>
    </source>
</evidence>
<dbReference type="Gene3D" id="3.30.420.10">
    <property type="entry name" value="Ribonuclease H-like superfamily/Ribonuclease H"/>
    <property type="match status" value="1"/>
</dbReference>
<dbReference type="InterPro" id="IPR012337">
    <property type="entry name" value="RNaseH-like_sf"/>
</dbReference>
<evidence type="ECO:0000313" key="2">
    <source>
        <dbReference type="EMBL" id="NYT28678.1"/>
    </source>
</evidence>